<evidence type="ECO:0000313" key="2">
    <source>
        <dbReference type="Proteomes" id="UP000494216"/>
    </source>
</evidence>
<dbReference type="AlphaFoldDB" id="A0A8S0WQL1"/>
<comment type="caution">
    <text evidence="1">The sequence shown here is derived from an EMBL/GenBank/DDBJ whole genome shotgun (WGS) entry which is preliminary data.</text>
</comment>
<dbReference type="PANTHER" id="PTHR42935">
    <property type="entry name" value="SLR0930 PROTEIN"/>
    <property type="match status" value="1"/>
</dbReference>
<reference evidence="1 2" key="1">
    <citation type="submission" date="2020-02" db="EMBL/GenBank/DDBJ databases">
        <authorList>
            <person name="Hogendoorn C."/>
        </authorList>
    </citation>
    <scope>NUCLEOTIDE SEQUENCE [LARGE SCALE GENOMIC DNA]</scope>
    <source>
        <strain evidence="1">METHB21</strain>
    </source>
</reference>
<dbReference type="EMBL" id="CADCXN010000072">
    <property type="protein sequence ID" value="CAA9891509.1"/>
    <property type="molecule type" value="Genomic_DNA"/>
</dbReference>
<dbReference type="Proteomes" id="UP000494216">
    <property type="component" value="Unassembled WGS sequence"/>
</dbReference>
<dbReference type="SUPFAM" id="SSF52540">
    <property type="entry name" value="P-loop containing nucleoside triphosphate hydrolases"/>
    <property type="match status" value="1"/>
</dbReference>
<name>A0A8S0WQL1_9GAMM</name>
<evidence type="ECO:0000313" key="1">
    <source>
        <dbReference type="EMBL" id="CAA9891509.1"/>
    </source>
</evidence>
<accession>A0A8S0WQL1</accession>
<gene>
    <name evidence="1" type="ORF">METHB2_420023</name>
</gene>
<keyword evidence="2" id="KW-1185">Reference proteome</keyword>
<dbReference type="InterPro" id="IPR008533">
    <property type="entry name" value="DUF815"/>
</dbReference>
<dbReference type="InterPro" id="IPR027417">
    <property type="entry name" value="P-loop_NTPase"/>
</dbReference>
<dbReference type="RefSeq" id="WP_174626369.1">
    <property type="nucleotide sequence ID" value="NZ_CADCXN010000072.1"/>
</dbReference>
<sequence length="255" mass="29503">MAIDWTHIYAAIWRQQTGILRPVKSVDPIAMNSLIGIDRQKGELIKNTERFIAHKPANNALLWGARGTGKSSLIKALLNEYKSDGLRLIEVFKNDLYNLPYIVDEIRDLPHRFIIYCDDFSFENNENSYLVLKTVLEGSIERPPENILLYATSNRRHLLPEYMKDNLDSGLVNGELHYSDAIEEKISLSDRFGLWLSFYQANMDGYLEIVDSYFRDYQGDKNNLHEAAKLFAVSRASKSGRTAKQFYNYYSRIDE</sequence>
<dbReference type="Gene3D" id="3.40.50.300">
    <property type="entry name" value="P-loop containing nucleotide triphosphate hydrolases"/>
    <property type="match status" value="1"/>
</dbReference>
<dbReference type="PANTHER" id="PTHR42935:SF1">
    <property type="entry name" value="SLR0930 PROTEIN"/>
    <property type="match status" value="1"/>
</dbReference>
<protein>
    <submittedName>
        <fullName evidence="1">ATPase family associated with various cellular activities</fullName>
    </submittedName>
</protein>
<proteinExistence type="predicted"/>
<dbReference type="Pfam" id="PF05673">
    <property type="entry name" value="DUF815"/>
    <property type="match status" value="1"/>
</dbReference>
<organism evidence="1 2">
    <name type="scientific">Candidatus Methylobacter favarea</name>
    <dbReference type="NCBI Taxonomy" id="2707345"/>
    <lineage>
        <taxon>Bacteria</taxon>
        <taxon>Pseudomonadati</taxon>
        <taxon>Pseudomonadota</taxon>
        <taxon>Gammaproteobacteria</taxon>
        <taxon>Methylococcales</taxon>
        <taxon>Methylococcaceae</taxon>
        <taxon>Methylobacter</taxon>
    </lineage>
</organism>